<name>A0A212L562_9BACT</name>
<reference evidence="1" key="1">
    <citation type="submission" date="2016-08" db="EMBL/GenBank/DDBJ databases">
        <authorList>
            <person name="Seilhamer J.J."/>
        </authorList>
    </citation>
    <scope>NUCLEOTIDE SEQUENCE</scope>
    <source>
        <strain evidence="1">86-1</strain>
    </source>
</reference>
<dbReference type="EMBL" id="FMJC01000002">
    <property type="protein sequence ID" value="SCM72656.1"/>
    <property type="molecule type" value="Genomic_DNA"/>
</dbReference>
<evidence type="ECO:0000313" key="1">
    <source>
        <dbReference type="EMBL" id="SCM72656.1"/>
    </source>
</evidence>
<sequence length="61" mass="6828">MSASLMVVHKHLGSLKNIVHKPYQQAMLAEKSKWRPASFGTSLDHLTGSEINTHIRTLKDS</sequence>
<proteinExistence type="predicted"/>
<protein>
    <submittedName>
        <fullName evidence="1">Uncharacterized protein</fullName>
    </submittedName>
</protein>
<accession>A0A212L562</accession>
<dbReference type="AlphaFoldDB" id="A0A212L562"/>
<organism evidence="1">
    <name type="scientific">uncultured Desulfovibrio sp</name>
    <dbReference type="NCBI Taxonomy" id="167968"/>
    <lineage>
        <taxon>Bacteria</taxon>
        <taxon>Pseudomonadati</taxon>
        <taxon>Thermodesulfobacteriota</taxon>
        <taxon>Desulfovibrionia</taxon>
        <taxon>Desulfovibrionales</taxon>
        <taxon>Desulfovibrionaceae</taxon>
        <taxon>Desulfovibrio</taxon>
        <taxon>environmental samples</taxon>
    </lineage>
</organism>
<gene>
    <name evidence="1" type="ORF">KL86DES1_20758</name>
</gene>